<dbReference type="RefSeq" id="WP_194289847.1">
    <property type="nucleotide sequence ID" value="NZ_WEGK01000005.1"/>
</dbReference>
<evidence type="ECO:0000259" key="1">
    <source>
        <dbReference type="Pfam" id="PF01636"/>
    </source>
</evidence>
<dbReference type="PANTHER" id="PTHR21310">
    <property type="entry name" value="AMINOGLYCOSIDE PHOSPHOTRANSFERASE-RELATED-RELATED"/>
    <property type="match status" value="1"/>
</dbReference>
<reference evidence="2 3" key="1">
    <citation type="submission" date="2019-10" db="EMBL/GenBank/DDBJ databases">
        <title>Nocardia macrotermitis sp. nov. and Nocardia aurantia sp. nov., isolated from the gut of fungus growing-termite Macrotermes natalensis.</title>
        <authorList>
            <person name="Benndorf R."/>
            <person name="Schwitalla J."/>
            <person name="Martin K."/>
            <person name="De Beer W."/>
            <person name="Kaster A.-K."/>
            <person name="Vollmers J."/>
            <person name="Poulsen M."/>
            <person name="Beemelmanns C."/>
        </authorList>
    </citation>
    <scope>NUCLEOTIDE SEQUENCE [LARGE SCALE GENOMIC DNA]</scope>
    <source>
        <strain evidence="2 3">RB20</strain>
    </source>
</reference>
<dbReference type="InterPro" id="IPR051678">
    <property type="entry name" value="AGP_Transferase"/>
</dbReference>
<sequence>MDRADLAWLERVLDRPIIEATAAEWGVGDNTSLVTVADGTGVVVQRYRRGGEADRRMRIMNALRDPAAARGITIPGIRAADLGAQPPWIAFDMLPGTPSAETAMDGPHFPALARAMGEMLADFSELPCTDVELDDMWARPRYLAARADAWAECLAPALSAAQSAALERVLVDLPALFDGRPAVLAHGDYAPVNILVEDGEITGLLDFESVCVADRLYDPARWAWSVGFAGRTALARSWPEFLRGAGIDPTEPALPERIRSLQVICTMQMLADADLAPGLWRLVHDRLVGLLG</sequence>
<gene>
    <name evidence="2" type="ORF">NRB20_28900</name>
</gene>
<dbReference type="Pfam" id="PF01636">
    <property type="entry name" value="APH"/>
    <property type="match status" value="1"/>
</dbReference>
<evidence type="ECO:0000313" key="3">
    <source>
        <dbReference type="Proteomes" id="UP000438448"/>
    </source>
</evidence>
<dbReference type="InterPro" id="IPR002575">
    <property type="entry name" value="Aminoglycoside_PTrfase"/>
</dbReference>
<evidence type="ECO:0000313" key="2">
    <source>
        <dbReference type="EMBL" id="MQY19795.1"/>
    </source>
</evidence>
<dbReference type="SUPFAM" id="SSF56112">
    <property type="entry name" value="Protein kinase-like (PK-like)"/>
    <property type="match status" value="1"/>
</dbReference>
<organism evidence="2 3">
    <name type="scientific">Nocardia macrotermitis</name>
    <dbReference type="NCBI Taxonomy" id="2585198"/>
    <lineage>
        <taxon>Bacteria</taxon>
        <taxon>Bacillati</taxon>
        <taxon>Actinomycetota</taxon>
        <taxon>Actinomycetes</taxon>
        <taxon>Mycobacteriales</taxon>
        <taxon>Nocardiaceae</taxon>
        <taxon>Nocardia</taxon>
    </lineage>
</organism>
<accession>A0A7K0D243</accession>
<dbReference type="InterPro" id="IPR011009">
    <property type="entry name" value="Kinase-like_dom_sf"/>
</dbReference>
<feature type="domain" description="Aminoglycoside phosphotransferase" evidence="1">
    <location>
        <begin position="21"/>
        <end position="237"/>
    </location>
</feature>
<dbReference type="Gene3D" id="3.90.1200.10">
    <property type="match status" value="1"/>
</dbReference>
<protein>
    <recommendedName>
        <fullName evidence="1">Aminoglycoside phosphotransferase domain-containing protein</fullName>
    </recommendedName>
</protein>
<keyword evidence="3" id="KW-1185">Reference proteome</keyword>
<comment type="caution">
    <text evidence="2">The sequence shown here is derived from an EMBL/GenBank/DDBJ whole genome shotgun (WGS) entry which is preliminary data.</text>
</comment>
<proteinExistence type="predicted"/>
<name>A0A7K0D243_9NOCA</name>
<dbReference type="AlphaFoldDB" id="A0A7K0D243"/>
<dbReference type="Proteomes" id="UP000438448">
    <property type="component" value="Unassembled WGS sequence"/>
</dbReference>
<dbReference type="EMBL" id="WEGK01000005">
    <property type="protein sequence ID" value="MQY19795.1"/>
    <property type="molecule type" value="Genomic_DNA"/>
</dbReference>